<feature type="non-terminal residue" evidence="2">
    <location>
        <position position="346"/>
    </location>
</feature>
<dbReference type="AlphaFoldDB" id="A0A4P9ZLM8"/>
<evidence type="ECO:0000313" key="3">
    <source>
        <dbReference type="Proteomes" id="UP000268162"/>
    </source>
</evidence>
<dbReference type="Proteomes" id="UP000268162">
    <property type="component" value="Unassembled WGS sequence"/>
</dbReference>
<gene>
    <name evidence="2" type="ORF">BJ085DRAFT_40124</name>
</gene>
<feature type="region of interest" description="Disordered" evidence="1">
    <location>
        <begin position="163"/>
        <end position="197"/>
    </location>
</feature>
<dbReference type="EMBL" id="ML003805">
    <property type="protein sequence ID" value="RKP33502.1"/>
    <property type="molecule type" value="Genomic_DNA"/>
</dbReference>
<sequence length="346" mass="38536">MLRYWPSTVVRIPGLPLGPTTGSSFRSREGRQVIANVTSLHSARTLFHSLSLPGEGGSTRRCHSPGFNSQHFLQQRCITLPPIPPLPNLTARYSNPGNNPNGVNLHVAKGEFLRTISEAATTTGLLNLYDQVKGSDIGELLYSPDHRRVIKALLQLYLQEQAQRRNQSSPLPSPRSRQTTPEPLEPQPASLPARHRLPPVVSEGASLKRLADRIEENLLHWLGHARGINGNAHECAVFQDFDYNSVVYTLIKLGRLERAWEVFQSASLNQVALTPQTILVFLLANRGRADLRTAQRVAAYGIAHQIILPITGYNLLLETFYKRNSGRDLESLHGYMVKHAVALDDY</sequence>
<evidence type="ECO:0000256" key="1">
    <source>
        <dbReference type="SAM" id="MobiDB-lite"/>
    </source>
</evidence>
<keyword evidence="3" id="KW-1185">Reference proteome</keyword>
<feature type="compositionally biased region" description="Low complexity" evidence="1">
    <location>
        <begin position="163"/>
        <end position="181"/>
    </location>
</feature>
<proteinExistence type="predicted"/>
<protein>
    <submittedName>
        <fullName evidence="2">Uncharacterized protein</fullName>
    </submittedName>
</protein>
<name>A0A4P9ZLM8_9FUNG</name>
<evidence type="ECO:0000313" key="2">
    <source>
        <dbReference type="EMBL" id="RKP33502.1"/>
    </source>
</evidence>
<accession>A0A4P9ZLM8</accession>
<reference evidence="3" key="1">
    <citation type="journal article" date="2018" name="Nat. Microbiol.">
        <title>Leveraging single-cell genomics to expand the fungal tree of life.</title>
        <authorList>
            <person name="Ahrendt S.R."/>
            <person name="Quandt C.A."/>
            <person name="Ciobanu D."/>
            <person name="Clum A."/>
            <person name="Salamov A."/>
            <person name="Andreopoulos B."/>
            <person name="Cheng J.F."/>
            <person name="Woyke T."/>
            <person name="Pelin A."/>
            <person name="Henrissat B."/>
            <person name="Reynolds N.K."/>
            <person name="Benny G.L."/>
            <person name="Smith M.E."/>
            <person name="James T.Y."/>
            <person name="Grigoriev I.V."/>
        </authorList>
    </citation>
    <scope>NUCLEOTIDE SEQUENCE [LARGE SCALE GENOMIC DNA]</scope>
    <source>
        <strain evidence="3">RSA 468</strain>
    </source>
</reference>
<organism evidence="2 3">
    <name type="scientific">Dimargaris cristalligena</name>
    <dbReference type="NCBI Taxonomy" id="215637"/>
    <lineage>
        <taxon>Eukaryota</taxon>
        <taxon>Fungi</taxon>
        <taxon>Fungi incertae sedis</taxon>
        <taxon>Zoopagomycota</taxon>
        <taxon>Kickxellomycotina</taxon>
        <taxon>Dimargaritomycetes</taxon>
        <taxon>Dimargaritales</taxon>
        <taxon>Dimargaritaceae</taxon>
        <taxon>Dimargaris</taxon>
    </lineage>
</organism>